<evidence type="ECO:0000313" key="1">
    <source>
        <dbReference type="EMBL" id="KAK1940951.1"/>
    </source>
</evidence>
<sequence>MSAYTDRPHALRENPNGGVAAIVKLLRNFVNYYENLIGIETQREVWALVLDVVSVLLSC</sequence>
<dbReference type="EMBL" id="JASMQC010000013">
    <property type="protein sequence ID" value="KAK1940951.1"/>
    <property type="molecule type" value="Genomic_DNA"/>
</dbReference>
<name>A0AAD9GN53_9STRA</name>
<comment type="caution">
    <text evidence="1">The sequence shown here is derived from an EMBL/GenBank/DDBJ whole genome shotgun (WGS) entry which is preliminary data.</text>
</comment>
<evidence type="ECO:0000313" key="2">
    <source>
        <dbReference type="Proteomes" id="UP001259832"/>
    </source>
</evidence>
<accession>A0AAD9GN53</accession>
<proteinExistence type="predicted"/>
<dbReference type="AlphaFoldDB" id="A0AAD9GN53"/>
<organism evidence="1 2">
    <name type="scientific">Phytophthora citrophthora</name>
    <dbReference type="NCBI Taxonomy" id="4793"/>
    <lineage>
        <taxon>Eukaryota</taxon>
        <taxon>Sar</taxon>
        <taxon>Stramenopiles</taxon>
        <taxon>Oomycota</taxon>
        <taxon>Peronosporomycetes</taxon>
        <taxon>Peronosporales</taxon>
        <taxon>Peronosporaceae</taxon>
        <taxon>Phytophthora</taxon>
    </lineage>
</organism>
<dbReference type="Proteomes" id="UP001259832">
    <property type="component" value="Unassembled WGS sequence"/>
</dbReference>
<gene>
    <name evidence="1" type="ORF">P3T76_007657</name>
</gene>
<protein>
    <submittedName>
        <fullName evidence="1">Uncharacterized protein</fullName>
    </submittedName>
</protein>
<reference evidence="1" key="1">
    <citation type="submission" date="2023-08" db="EMBL/GenBank/DDBJ databases">
        <title>Reference Genome Resource for the Citrus Pathogen Phytophthora citrophthora.</title>
        <authorList>
            <person name="Moller H."/>
            <person name="Coetzee B."/>
            <person name="Rose L.J."/>
            <person name="Van Niekerk J.M."/>
        </authorList>
    </citation>
    <scope>NUCLEOTIDE SEQUENCE</scope>
    <source>
        <strain evidence="1">STE-U-9442</strain>
    </source>
</reference>
<keyword evidence="2" id="KW-1185">Reference proteome</keyword>